<dbReference type="GO" id="GO:0015074">
    <property type="term" value="P:DNA integration"/>
    <property type="evidence" value="ECO:0007669"/>
    <property type="project" value="InterPro"/>
</dbReference>
<dbReference type="InterPro" id="IPR011010">
    <property type="entry name" value="DNA_brk_join_enz"/>
</dbReference>
<dbReference type="EMBL" id="KT897280">
    <property type="protein sequence ID" value="ALT05884.1"/>
    <property type="molecule type" value="Genomic_DNA"/>
</dbReference>
<reference evidence="2" key="1">
    <citation type="journal article" date="2016" name="Genome Biol. Evol.">
        <title>Evolution of chromosomal Clostridium botulinum type E neurotoxin gene clusters: evidence provided by their rare plasmid borne counterparts.</title>
        <authorList>
            <person name="Carter A.T."/>
            <person name="Austin J.W."/>
            <person name="Weedmark K.A."/>
            <person name="Peck M.W."/>
        </authorList>
    </citation>
    <scope>NUCLEOTIDE SEQUENCE</scope>
    <source>
        <strain evidence="2">FI1111E1</strain>
        <plasmid evidence="2">pFI1111E1</plasmid>
    </source>
</reference>
<dbReference type="GO" id="GO:0003677">
    <property type="term" value="F:DNA binding"/>
    <property type="evidence" value="ECO:0007669"/>
    <property type="project" value="InterPro"/>
</dbReference>
<keyword evidence="1" id="KW-0233">DNA recombination</keyword>
<proteinExistence type="predicted"/>
<geneLocation type="plasmid" evidence="2">
    <name>pFI1111E1</name>
</geneLocation>
<accession>A0A126JJJ5</accession>
<dbReference type="GO" id="GO:0006310">
    <property type="term" value="P:DNA recombination"/>
    <property type="evidence" value="ECO:0007669"/>
    <property type="project" value="UniProtKB-KW"/>
</dbReference>
<organism evidence="2">
    <name type="scientific">Clostridium botulinum</name>
    <dbReference type="NCBI Taxonomy" id="1491"/>
    <lineage>
        <taxon>Bacteria</taxon>
        <taxon>Bacillati</taxon>
        <taxon>Bacillota</taxon>
        <taxon>Clostridia</taxon>
        <taxon>Eubacteriales</taxon>
        <taxon>Clostridiaceae</taxon>
        <taxon>Clostridium</taxon>
    </lineage>
</organism>
<evidence type="ECO:0000256" key="1">
    <source>
        <dbReference type="ARBA" id="ARBA00023172"/>
    </source>
</evidence>
<protein>
    <submittedName>
        <fullName evidence="2">Phage integrase family protein</fullName>
    </submittedName>
</protein>
<evidence type="ECO:0000313" key="2">
    <source>
        <dbReference type="EMBL" id="ALT05884.1"/>
    </source>
</evidence>
<sequence length="410" mass="47950">MFIISNVIELRNTNSKYRFKVKVCKYKREGRCEDHLFQKAIIVLFDNITGKSRVHEFTEFAIREFGKNRIKTQVDYLGKLVKFLNYVIKNKDKKNFKYLDFYDVEEFSQEIALDVQMNTFNIYKMVLSRFYRYLAQKEWLINVSINDFIIKESEKNGGVMIKYDIPICNIDIPNNIHRRNTHVMEYELQAMLLEVAIEEVNIIALAIFFQMFGGLRSGEIVNLTHSAVQCIGPYGRYGMLLDITDRNLRLDLKNNQAKGYSKKSRKQKVISPFNMLEKIYIQHMKKYKCVDDSGAIFVNKDGMPMTIGSYNYYFDKLKKIFLKRLKESDNPTLKVQGDILCAAKWKTHIGRGIFSNNLGEFMSASELKIARGDKYINSSDSYIEETKKIGKLYEENAEGAFQLLIKKINE</sequence>
<keyword evidence="2" id="KW-0614">Plasmid</keyword>
<name>A0A126JJJ5_CLOBO</name>
<dbReference type="SUPFAM" id="SSF56349">
    <property type="entry name" value="DNA breaking-rejoining enzymes"/>
    <property type="match status" value="1"/>
</dbReference>
<dbReference type="RefSeq" id="WP_041083070.1">
    <property type="nucleotide sequence ID" value="NZ_CP070936.1"/>
</dbReference>
<dbReference type="Gene3D" id="1.10.443.10">
    <property type="entry name" value="Intergrase catalytic core"/>
    <property type="match status" value="1"/>
</dbReference>
<dbReference type="AlphaFoldDB" id="A0A126JJJ5"/>
<dbReference type="InterPro" id="IPR013762">
    <property type="entry name" value="Integrase-like_cat_sf"/>
</dbReference>